<dbReference type="EMBL" id="JACCAA010000001">
    <property type="protein sequence ID" value="NYG60334.1"/>
    <property type="molecule type" value="Genomic_DNA"/>
</dbReference>
<keyword evidence="1" id="KW-0732">Signal</keyword>
<protein>
    <recommendedName>
        <fullName evidence="4">Lipoprotein</fullName>
    </recommendedName>
</protein>
<feature type="chain" id="PRO_5038875313" description="Lipoprotein" evidence="1">
    <location>
        <begin position="28"/>
        <end position="200"/>
    </location>
</feature>
<evidence type="ECO:0000313" key="3">
    <source>
        <dbReference type="Proteomes" id="UP000540656"/>
    </source>
</evidence>
<reference evidence="2 3" key="1">
    <citation type="submission" date="2020-07" db="EMBL/GenBank/DDBJ databases">
        <title>Sequencing the genomes of 1000 actinobacteria strains.</title>
        <authorList>
            <person name="Klenk H.-P."/>
        </authorList>
    </citation>
    <scope>NUCLEOTIDE SEQUENCE [LARGE SCALE GENOMIC DNA]</scope>
    <source>
        <strain evidence="2 3">DSM 23819</strain>
    </source>
</reference>
<accession>A0A7Y9S3H7</accession>
<evidence type="ECO:0000313" key="2">
    <source>
        <dbReference type="EMBL" id="NYG60334.1"/>
    </source>
</evidence>
<gene>
    <name evidence="2" type="ORF">BJ980_003257</name>
</gene>
<dbReference type="AlphaFoldDB" id="A0A7Y9S3H7"/>
<dbReference type="PROSITE" id="PS51257">
    <property type="entry name" value="PROKAR_LIPOPROTEIN"/>
    <property type="match status" value="1"/>
</dbReference>
<keyword evidence="3" id="KW-1185">Reference proteome</keyword>
<evidence type="ECO:0008006" key="4">
    <source>
        <dbReference type="Google" id="ProtNLM"/>
    </source>
</evidence>
<comment type="caution">
    <text evidence="2">The sequence shown here is derived from an EMBL/GenBank/DDBJ whole genome shotgun (WGS) entry which is preliminary data.</text>
</comment>
<name>A0A7Y9S3H7_9ACTN</name>
<feature type="signal peptide" evidence="1">
    <location>
        <begin position="1"/>
        <end position="27"/>
    </location>
</feature>
<dbReference type="Proteomes" id="UP000540656">
    <property type="component" value="Unassembled WGS sequence"/>
</dbReference>
<organism evidence="2 3">
    <name type="scientific">Nocardioides daedukensis</name>
    <dbReference type="NCBI Taxonomy" id="634462"/>
    <lineage>
        <taxon>Bacteria</taxon>
        <taxon>Bacillati</taxon>
        <taxon>Actinomycetota</taxon>
        <taxon>Actinomycetes</taxon>
        <taxon>Propionibacteriales</taxon>
        <taxon>Nocardioidaceae</taxon>
        <taxon>Nocardioides</taxon>
    </lineage>
</organism>
<sequence>MPCWTVRRWTAAVALGATLLVSGCSEEADPLPPVQVSEPTPTATSGAGNWRVKFSKDELSAYATAVKRWRDYGRRSEKYYRQGKATPASLEMFEDYFYQPDVMQASLRRYEKKKIQFIGQVQLLWTRATKIELARKPPVLVFEECVNVARTSISTNGRVTPSGLRDPVLRTVTMSRIDGGPWLVFGYEGPETGDKSLCEQ</sequence>
<proteinExistence type="predicted"/>
<evidence type="ECO:0000256" key="1">
    <source>
        <dbReference type="SAM" id="SignalP"/>
    </source>
</evidence>
<dbReference type="RefSeq" id="WP_179503274.1">
    <property type="nucleotide sequence ID" value="NZ_JACCAA010000001.1"/>
</dbReference>